<evidence type="ECO:0000313" key="3">
    <source>
        <dbReference type="RefSeq" id="XP_033538729.1"/>
    </source>
</evidence>
<evidence type="ECO:0000313" key="2">
    <source>
        <dbReference type="Proteomes" id="UP000504638"/>
    </source>
</evidence>
<keyword evidence="2" id="KW-1185">Reference proteome</keyword>
<dbReference type="OrthoDB" id="4177236at2759"/>
<dbReference type="EMBL" id="ML975149">
    <property type="protein sequence ID" value="KAF1817098.1"/>
    <property type="molecule type" value="Genomic_DNA"/>
</dbReference>
<accession>A0A6G1GGA7</accession>
<dbReference type="RefSeq" id="XP_033538729.1">
    <property type="nucleotide sequence ID" value="XM_033682086.1"/>
</dbReference>
<gene>
    <name evidence="1 3" type="ORF">P152DRAFT_486496</name>
</gene>
<dbReference type="Proteomes" id="UP000504638">
    <property type="component" value="Unplaced"/>
</dbReference>
<dbReference type="GeneID" id="54422656"/>
<organism evidence="1">
    <name type="scientific">Eremomyces bilateralis CBS 781.70</name>
    <dbReference type="NCBI Taxonomy" id="1392243"/>
    <lineage>
        <taxon>Eukaryota</taxon>
        <taxon>Fungi</taxon>
        <taxon>Dikarya</taxon>
        <taxon>Ascomycota</taxon>
        <taxon>Pezizomycotina</taxon>
        <taxon>Dothideomycetes</taxon>
        <taxon>Dothideomycetes incertae sedis</taxon>
        <taxon>Eremomycetales</taxon>
        <taxon>Eremomycetaceae</taxon>
        <taxon>Eremomyces</taxon>
    </lineage>
</organism>
<reference evidence="3" key="3">
    <citation type="submission" date="2025-04" db="UniProtKB">
        <authorList>
            <consortium name="RefSeq"/>
        </authorList>
    </citation>
    <scope>IDENTIFICATION</scope>
    <source>
        <strain evidence="3">CBS 781.70</strain>
    </source>
</reference>
<evidence type="ECO:0000313" key="1">
    <source>
        <dbReference type="EMBL" id="KAF1817098.1"/>
    </source>
</evidence>
<dbReference type="AlphaFoldDB" id="A0A6G1GGA7"/>
<sequence>MNQKSICCPNFRKIIIAGLQWRLDRRFCRWPRKVHPSRKALSSAHVLILPRLPRSSFLCLRRWPLCWRNFQEILWKMGRVKTGKQALIVPLKQFLSKSPKLWENPVRGVVVKCNDDIVAKVILGNRNYTEYTSMEFLAERAPDIPAPRSHGLIPFGPFRVIFMSYIPDTTLAQAWSGLSHEGKLSTQQQLEDIFCN</sequence>
<reference evidence="3" key="2">
    <citation type="submission" date="2020-04" db="EMBL/GenBank/DDBJ databases">
        <authorList>
            <consortium name="NCBI Genome Project"/>
        </authorList>
    </citation>
    <scope>NUCLEOTIDE SEQUENCE</scope>
    <source>
        <strain evidence="3">CBS 781.70</strain>
    </source>
</reference>
<protein>
    <submittedName>
        <fullName evidence="1 3">Uncharacterized protein</fullName>
    </submittedName>
</protein>
<name>A0A6G1GGA7_9PEZI</name>
<reference evidence="1 3" key="1">
    <citation type="submission" date="2020-01" db="EMBL/GenBank/DDBJ databases">
        <authorList>
            <consortium name="DOE Joint Genome Institute"/>
            <person name="Haridas S."/>
            <person name="Albert R."/>
            <person name="Binder M."/>
            <person name="Bloem J."/>
            <person name="Labutti K."/>
            <person name="Salamov A."/>
            <person name="Andreopoulos B."/>
            <person name="Baker S.E."/>
            <person name="Barry K."/>
            <person name="Bills G."/>
            <person name="Bluhm B.H."/>
            <person name="Cannon C."/>
            <person name="Castanera R."/>
            <person name="Culley D.E."/>
            <person name="Daum C."/>
            <person name="Ezra D."/>
            <person name="Gonzalez J.B."/>
            <person name="Henrissat B."/>
            <person name="Kuo A."/>
            <person name="Liang C."/>
            <person name="Lipzen A."/>
            <person name="Lutzoni F."/>
            <person name="Magnuson J."/>
            <person name="Mondo S."/>
            <person name="Nolan M."/>
            <person name="Ohm R."/>
            <person name="Pangilinan J."/>
            <person name="Park H.-J."/>
            <person name="Ramirez L."/>
            <person name="Alfaro M."/>
            <person name="Sun H."/>
            <person name="Tritt A."/>
            <person name="Yoshinaga Y."/>
            <person name="Zwiers L.-H."/>
            <person name="Turgeon B.G."/>
            <person name="Goodwin S.B."/>
            <person name="Spatafora J.W."/>
            <person name="Crous P.W."/>
            <person name="Grigoriev I.V."/>
        </authorList>
    </citation>
    <scope>NUCLEOTIDE SEQUENCE</scope>
    <source>
        <strain evidence="1 3">CBS 781.70</strain>
    </source>
</reference>
<proteinExistence type="predicted"/>